<evidence type="ECO:0000256" key="1">
    <source>
        <dbReference type="SAM" id="MobiDB-lite"/>
    </source>
</evidence>
<sequence length="72" mass="7701">MGTSRVEGSMQMTEEEQEGLGQRWRPDVPVGMVCFDSGKWTPDGGGEAVAITTNAEKAIMAGRTIGRGGHNY</sequence>
<dbReference type="Proteomes" id="UP000237000">
    <property type="component" value="Unassembled WGS sequence"/>
</dbReference>
<reference evidence="3" key="1">
    <citation type="submission" date="2016-06" db="EMBL/GenBank/DDBJ databases">
        <title>Parallel loss of symbiosis genes in relatives of nitrogen-fixing non-legume Parasponia.</title>
        <authorList>
            <person name="Van Velzen R."/>
            <person name="Holmer R."/>
            <person name="Bu F."/>
            <person name="Rutten L."/>
            <person name="Van Zeijl A."/>
            <person name="Liu W."/>
            <person name="Santuari L."/>
            <person name="Cao Q."/>
            <person name="Sharma T."/>
            <person name="Shen D."/>
            <person name="Roswanjaya Y."/>
            <person name="Wardhani T."/>
            <person name="Kalhor M.S."/>
            <person name="Jansen J."/>
            <person name="Van den Hoogen J."/>
            <person name="Gungor B."/>
            <person name="Hartog M."/>
            <person name="Hontelez J."/>
            <person name="Verver J."/>
            <person name="Yang W.-C."/>
            <person name="Schijlen E."/>
            <person name="Repin R."/>
            <person name="Schilthuizen M."/>
            <person name="Schranz E."/>
            <person name="Heidstra R."/>
            <person name="Miyata K."/>
            <person name="Fedorova E."/>
            <person name="Kohlen W."/>
            <person name="Bisseling T."/>
            <person name="Smit S."/>
            <person name="Geurts R."/>
        </authorList>
    </citation>
    <scope>NUCLEOTIDE SEQUENCE [LARGE SCALE GENOMIC DNA]</scope>
    <source>
        <strain evidence="3">cv. RG33-2</strain>
    </source>
</reference>
<organism evidence="2 3">
    <name type="scientific">Trema orientale</name>
    <name type="common">Charcoal tree</name>
    <name type="synonym">Celtis orientalis</name>
    <dbReference type="NCBI Taxonomy" id="63057"/>
    <lineage>
        <taxon>Eukaryota</taxon>
        <taxon>Viridiplantae</taxon>
        <taxon>Streptophyta</taxon>
        <taxon>Embryophyta</taxon>
        <taxon>Tracheophyta</taxon>
        <taxon>Spermatophyta</taxon>
        <taxon>Magnoliopsida</taxon>
        <taxon>eudicotyledons</taxon>
        <taxon>Gunneridae</taxon>
        <taxon>Pentapetalae</taxon>
        <taxon>rosids</taxon>
        <taxon>fabids</taxon>
        <taxon>Rosales</taxon>
        <taxon>Cannabaceae</taxon>
        <taxon>Trema</taxon>
    </lineage>
</organism>
<name>A0A2P5G030_TREOI</name>
<accession>A0A2P5G030</accession>
<dbReference type="InParanoid" id="A0A2P5G030"/>
<feature type="region of interest" description="Disordered" evidence="1">
    <location>
        <begin position="1"/>
        <end position="25"/>
    </location>
</feature>
<comment type="caution">
    <text evidence="2">The sequence shown here is derived from an EMBL/GenBank/DDBJ whole genome shotgun (WGS) entry which is preliminary data.</text>
</comment>
<keyword evidence="3" id="KW-1185">Reference proteome</keyword>
<evidence type="ECO:0000313" key="2">
    <source>
        <dbReference type="EMBL" id="POO03395.1"/>
    </source>
</evidence>
<gene>
    <name evidence="2" type="ORF">TorRG33x02_006000</name>
</gene>
<dbReference type="EMBL" id="JXTC01000002">
    <property type="protein sequence ID" value="POO03395.1"/>
    <property type="molecule type" value="Genomic_DNA"/>
</dbReference>
<protein>
    <submittedName>
        <fullName evidence="2">Uncharacterized protein</fullName>
    </submittedName>
</protein>
<dbReference type="AlphaFoldDB" id="A0A2P5G030"/>
<proteinExistence type="predicted"/>
<evidence type="ECO:0000313" key="3">
    <source>
        <dbReference type="Proteomes" id="UP000237000"/>
    </source>
</evidence>